<comment type="caution">
    <text evidence="1">The sequence shown here is derived from an EMBL/GenBank/DDBJ whole genome shotgun (WGS) entry which is preliminary data.</text>
</comment>
<proteinExistence type="predicted"/>
<dbReference type="EMBL" id="JBHSBW010000016">
    <property type="protein sequence ID" value="MFC4213491.1"/>
    <property type="molecule type" value="Genomic_DNA"/>
</dbReference>
<keyword evidence="2" id="KW-1185">Reference proteome</keyword>
<reference evidence="2" key="1">
    <citation type="journal article" date="2019" name="Int. J. Syst. Evol. Microbiol.">
        <title>The Global Catalogue of Microorganisms (GCM) 10K type strain sequencing project: providing services to taxonomists for standard genome sequencing and annotation.</title>
        <authorList>
            <consortium name="The Broad Institute Genomics Platform"/>
            <consortium name="The Broad Institute Genome Sequencing Center for Infectious Disease"/>
            <person name="Wu L."/>
            <person name="Ma J."/>
        </authorList>
    </citation>
    <scope>NUCLEOTIDE SEQUENCE [LARGE SCALE GENOMIC DNA]</scope>
    <source>
        <strain evidence="2">CCM 8691</strain>
    </source>
</reference>
<organism evidence="1 2">
    <name type="scientific">Pedobacter lithocola</name>
    <dbReference type="NCBI Taxonomy" id="1908239"/>
    <lineage>
        <taxon>Bacteria</taxon>
        <taxon>Pseudomonadati</taxon>
        <taxon>Bacteroidota</taxon>
        <taxon>Sphingobacteriia</taxon>
        <taxon>Sphingobacteriales</taxon>
        <taxon>Sphingobacteriaceae</taxon>
        <taxon>Pedobacter</taxon>
    </lineage>
</organism>
<evidence type="ECO:0000313" key="1">
    <source>
        <dbReference type="EMBL" id="MFC4213491.1"/>
    </source>
</evidence>
<dbReference type="Proteomes" id="UP001595789">
    <property type="component" value="Unassembled WGS sequence"/>
</dbReference>
<evidence type="ECO:0000313" key="2">
    <source>
        <dbReference type="Proteomes" id="UP001595789"/>
    </source>
</evidence>
<dbReference type="RefSeq" id="WP_378988744.1">
    <property type="nucleotide sequence ID" value="NZ_JBHSBW010000016.1"/>
</dbReference>
<sequence>MKEQDLKDLLGREELNNSGIADKMYPDNKFARTYLSAKLAGRKSGNGFARLTDDDLSKAWEVLKDLADDIYSKGPEQE</sequence>
<name>A0ABV8PGX5_9SPHI</name>
<accession>A0ABV8PGX5</accession>
<gene>
    <name evidence="1" type="ORF">ACFOWA_20020</name>
</gene>
<protein>
    <submittedName>
        <fullName evidence="1">Uncharacterized protein</fullName>
    </submittedName>
</protein>